<dbReference type="AlphaFoldDB" id="B3RL38"/>
<dbReference type="eggNOG" id="KOG2005">
    <property type="taxonomic scope" value="Eukaryota"/>
</dbReference>
<feature type="domain" description="RPN1 N-terminal" evidence="9">
    <location>
        <begin position="1"/>
        <end position="299"/>
    </location>
</feature>
<dbReference type="PANTHER" id="PTHR10943">
    <property type="entry name" value="26S PROTEASOME NON-ATPASE REGULATORY SUBUNIT"/>
    <property type="match status" value="1"/>
</dbReference>
<dbReference type="RefSeq" id="XP_002107896.1">
    <property type="nucleotide sequence ID" value="XM_002107860.1"/>
</dbReference>
<keyword evidence="6 8" id="KW-0647">Proteasome</keyword>
<dbReference type="InterPro" id="IPR016643">
    <property type="entry name" value="26S_Psome_Rpn1"/>
</dbReference>
<dbReference type="GO" id="GO:0043161">
    <property type="term" value="P:proteasome-mediated ubiquitin-dependent protein catabolic process"/>
    <property type="evidence" value="ECO:0000318"/>
    <property type="project" value="GO_Central"/>
</dbReference>
<sequence length="852" mass="94646">MLVERLQEDNVELHKPALEALKTQIRTSTSSMTSVPKPLKFLRSHYPSLKDVYAKMTDNANKKFLADIISILAMTQDEEGECLRYCLLGSVEDIGSWGHEFIRHLSNEISVEYCDRVSNHEDMKPEIDDLLNLVRQIVHFEINHNAIAGACDILMEIERTDMLLDYVDESNYDRACLYLTSCAKYLVEPEDAAFLKTTLRIYRKFNRYCEALRIAIKLNNMDLITEIFSECKDEIGQKQMAYILARQQIFIELNNGDIIDELYDIMSNSNLNTNFLSLARELDIMEPKIPEDIFKSHLDPNRLYDIRTVDSAKQNLASSFVNAFLNCGFGSDKIMAEDSNKWIHKNKDHGMLSATASMGLIQLWDIDAGLTQIDKFLYASEDYVKAGALLACGIVNSGLYNDCDPALALLSDYVLHNSLIIRIGTALGLGIAYAGSHRRDVINLLIPVINDPKSTFEVSCKTALACGLIAIGTSDGDVTTAILQFLMGCKKEQLNKDANSIFLILGLALTYIGKRDAIEAPLAAIEMCPQPFEKSAGILIESCSQAGYGDVLRIQTLLQFCSAHYQKDKNDEDDKQSKDNKDKSNKDIDYSSTQAISVISISLMAMCDEISSEMALRIFGHMLSYCDSEVRRAIPLALGLLSASNPQLAVVDTLSKLSHDHDTEVVHNAIFALGIVAAGTNNARIAGMLRQLAQYYYKDANNLFMVRIAQGLVHLGKGTMTVNPYHSDRSLLSPVALGGLLTVLCCMLEAKETILGKSHYMLYCLVCAIHPRLLVTFDTELKPLPVSVRVGQAVDVVGQAGKPKTITGFQTHTTPVLLTHGERAELATDEYIPEGTTLEGFVILKKNPDYQA</sequence>
<comment type="function">
    <text evidence="1 8">Component of the 26S proteasome, a multiprotein complex involved in the ATP-dependent degradation of ubiquitinated proteins. This complex plays a key role in the maintenance of protein homeostasis by removing misfolded or damaged proteins, which could impair cellular functions, and by removing proteins whose functions are no longer required. Therefore, the proteasome participates in numerous cellular processes, including cell cycle progression, apoptosis, or DNA damage repair.</text>
</comment>
<dbReference type="HOGENOM" id="CLU_008705_1_0_1"/>
<dbReference type="CTD" id="6749111"/>
<dbReference type="EMBL" id="DS985241">
    <property type="protein sequence ID" value="EDV28694.1"/>
    <property type="molecule type" value="Genomic_DNA"/>
</dbReference>
<evidence type="ECO:0000259" key="9">
    <source>
        <dbReference type="Pfam" id="PF17781"/>
    </source>
</evidence>
<dbReference type="InterPro" id="IPR002015">
    <property type="entry name" value="Proteasome/cyclosome_rpt"/>
</dbReference>
<organism evidence="11 12">
    <name type="scientific">Trichoplax adhaerens</name>
    <name type="common">Trichoplax reptans</name>
    <dbReference type="NCBI Taxonomy" id="10228"/>
    <lineage>
        <taxon>Eukaryota</taxon>
        <taxon>Metazoa</taxon>
        <taxon>Placozoa</taxon>
        <taxon>Uniplacotomia</taxon>
        <taxon>Trichoplacea</taxon>
        <taxon>Trichoplacidae</taxon>
        <taxon>Trichoplax</taxon>
    </lineage>
</organism>
<dbReference type="Pfam" id="PF01851">
    <property type="entry name" value="PC_rep"/>
    <property type="match status" value="2"/>
</dbReference>
<dbReference type="PhylomeDB" id="B3RL38"/>
<dbReference type="GO" id="GO:0042176">
    <property type="term" value="P:regulation of protein catabolic process"/>
    <property type="evidence" value="ECO:0007669"/>
    <property type="project" value="InterPro"/>
</dbReference>
<dbReference type="OrthoDB" id="10252509at2759"/>
<dbReference type="GeneID" id="6749111"/>
<dbReference type="InterPro" id="IPR040892">
    <property type="entry name" value="RPN1_N"/>
</dbReference>
<dbReference type="GO" id="GO:0034515">
    <property type="term" value="C:proteasome storage granule"/>
    <property type="evidence" value="ECO:0000318"/>
    <property type="project" value="GO_Central"/>
</dbReference>
<keyword evidence="12" id="KW-1185">Reference proteome</keyword>
<evidence type="ECO:0000256" key="8">
    <source>
        <dbReference type="PIRNR" id="PIRNR015965"/>
    </source>
</evidence>
<evidence type="ECO:0000256" key="5">
    <source>
        <dbReference type="ARBA" id="ARBA00022737"/>
    </source>
</evidence>
<keyword evidence="5" id="KW-0677">Repeat</keyword>
<comment type="function">
    <text evidence="2">Binds to the intracellular domain of tumor necrosis factor type 1 receptor. The binding domain of TRAP1 and TRAP2 resides outside the death domain of TNFR1.</text>
</comment>
<evidence type="ECO:0000256" key="4">
    <source>
        <dbReference type="ARBA" id="ARBA00014928"/>
    </source>
</evidence>
<dbReference type="FunFam" id="1.25.10.10:FF:000026">
    <property type="entry name" value="26S proteasome non-ATPase regulatory subunit 2"/>
    <property type="match status" value="1"/>
</dbReference>
<evidence type="ECO:0000259" key="10">
    <source>
        <dbReference type="Pfam" id="PF18051"/>
    </source>
</evidence>
<evidence type="ECO:0000313" key="12">
    <source>
        <dbReference type="Proteomes" id="UP000009022"/>
    </source>
</evidence>
<dbReference type="InterPro" id="IPR041433">
    <property type="entry name" value="RPN1_C"/>
</dbReference>
<accession>B3RL38</accession>
<dbReference type="Proteomes" id="UP000009022">
    <property type="component" value="Unassembled WGS sequence"/>
</dbReference>
<dbReference type="KEGG" id="tad:TRIADDRAFT_36957"/>
<dbReference type="InParanoid" id="B3RL38"/>
<dbReference type="Pfam" id="PF18051">
    <property type="entry name" value="RPN1_C"/>
    <property type="match status" value="1"/>
</dbReference>
<dbReference type="InterPro" id="IPR011989">
    <property type="entry name" value="ARM-like"/>
</dbReference>
<evidence type="ECO:0000256" key="2">
    <source>
        <dbReference type="ARBA" id="ARBA00004031"/>
    </source>
</evidence>
<feature type="domain" description="26S proteasome non-ATPase regulatory subunit RPN1 C-terminal" evidence="10">
    <location>
        <begin position="797"/>
        <end position="850"/>
    </location>
</feature>
<dbReference type="InterPro" id="IPR016024">
    <property type="entry name" value="ARM-type_fold"/>
</dbReference>
<dbReference type="FunCoup" id="B3RL38">
    <property type="interactions" value="2296"/>
</dbReference>
<comment type="similarity">
    <text evidence="3 8">Belongs to the proteasome subunit S2 family.</text>
</comment>
<name>B3RL38_TRIAD</name>
<dbReference type="SUPFAM" id="SSF48371">
    <property type="entry name" value="ARM repeat"/>
    <property type="match status" value="1"/>
</dbReference>
<dbReference type="GO" id="GO:0005634">
    <property type="term" value="C:nucleus"/>
    <property type="evidence" value="ECO:0000318"/>
    <property type="project" value="GO_Central"/>
</dbReference>
<evidence type="ECO:0000256" key="1">
    <source>
        <dbReference type="ARBA" id="ARBA00002362"/>
    </source>
</evidence>
<dbReference type="OMA" id="GTCNGDI"/>
<dbReference type="PIRSF" id="PIRSF015965">
    <property type="entry name" value="26S_Psome_Rpn1"/>
    <property type="match status" value="1"/>
</dbReference>
<evidence type="ECO:0000256" key="6">
    <source>
        <dbReference type="ARBA" id="ARBA00022942"/>
    </source>
</evidence>
<reference evidence="11 12" key="1">
    <citation type="journal article" date="2008" name="Nature">
        <title>The Trichoplax genome and the nature of placozoans.</title>
        <authorList>
            <person name="Srivastava M."/>
            <person name="Begovic E."/>
            <person name="Chapman J."/>
            <person name="Putnam N.H."/>
            <person name="Hellsten U."/>
            <person name="Kawashima T."/>
            <person name="Kuo A."/>
            <person name="Mitros T."/>
            <person name="Salamov A."/>
            <person name="Carpenter M.L."/>
            <person name="Signorovitch A.Y."/>
            <person name="Moreno M.A."/>
            <person name="Kamm K."/>
            <person name="Grimwood J."/>
            <person name="Schmutz J."/>
            <person name="Shapiro H."/>
            <person name="Grigoriev I.V."/>
            <person name="Buss L.W."/>
            <person name="Schierwater B."/>
            <person name="Dellaporta S.L."/>
            <person name="Rokhsar D.S."/>
        </authorList>
    </citation>
    <scope>NUCLEOTIDE SEQUENCE [LARGE SCALE GENOMIC DNA]</scope>
    <source>
        <strain evidence="11 12">Grell-BS-1999</strain>
    </source>
</reference>
<dbReference type="GO" id="GO:0030234">
    <property type="term" value="F:enzyme regulator activity"/>
    <property type="evidence" value="ECO:0007669"/>
    <property type="project" value="UniProtKB-UniRule"/>
</dbReference>
<evidence type="ECO:0000313" key="11">
    <source>
        <dbReference type="EMBL" id="EDV28694.1"/>
    </source>
</evidence>
<evidence type="ECO:0000256" key="7">
    <source>
        <dbReference type="ARBA" id="ARBA00046857"/>
    </source>
</evidence>
<dbReference type="Gene3D" id="1.25.10.10">
    <property type="entry name" value="Leucine-rich Repeat Variant"/>
    <property type="match status" value="1"/>
</dbReference>
<gene>
    <name evidence="11" type="ORF">TRIADDRAFT_36957</name>
</gene>
<dbReference type="Pfam" id="PF17781">
    <property type="entry name" value="RPN1_RPN2_N"/>
    <property type="match status" value="1"/>
</dbReference>
<proteinExistence type="inferred from homology"/>
<dbReference type="STRING" id="10228.B3RL38"/>
<evidence type="ECO:0000256" key="3">
    <source>
        <dbReference type="ARBA" id="ARBA00005460"/>
    </source>
</evidence>
<dbReference type="PANTHER" id="PTHR10943:SF1">
    <property type="entry name" value="26S PROTEASOME NON-ATPASE REGULATORY SUBUNIT 2"/>
    <property type="match status" value="1"/>
</dbReference>
<dbReference type="GO" id="GO:0008540">
    <property type="term" value="C:proteasome regulatory particle, base subcomplex"/>
    <property type="evidence" value="ECO:0000318"/>
    <property type="project" value="GO_Central"/>
</dbReference>
<comment type="subunit">
    <text evidence="7">Component of the 19S proteasome regulatory particle complex. The 26S proteasome consists of a 20S core particle (CP) and two 19S regulatory subunits (RP). The regulatory particle is made of a lid composed of 9 subunits, a base containing 6 ATPases and few additional components including PSMD2. Interacts with RPGRIP1L. Interacts with CRY1 in a KDM8-dependent manner. Interacts (via C-terminus) with phosphatase UBLCP1 (via ubiquitin-like domain); the interaction recruits UBLCP1 to the 19S regulatory particle where it dephosphorylates 19S subunit PSMC2/RPT1 which impairs PSMC2 ATPase activity and disrupts 26S proteasome assembly.</text>
</comment>
<protein>
    <recommendedName>
        <fullName evidence="4 8">26S proteasome non-ATPase regulatory subunit 2</fullName>
    </recommendedName>
</protein>